<dbReference type="Proteomes" id="UP001642409">
    <property type="component" value="Unassembled WGS sequence"/>
</dbReference>
<keyword evidence="1" id="KW-0472">Membrane</keyword>
<keyword evidence="1" id="KW-1133">Transmembrane helix</keyword>
<organism evidence="2">
    <name type="scientific">Hexamita inflata</name>
    <dbReference type="NCBI Taxonomy" id="28002"/>
    <lineage>
        <taxon>Eukaryota</taxon>
        <taxon>Metamonada</taxon>
        <taxon>Diplomonadida</taxon>
        <taxon>Hexamitidae</taxon>
        <taxon>Hexamitinae</taxon>
        <taxon>Hexamita</taxon>
    </lineage>
</organism>
<feature type="transmembrane region" description="Helical" evidence="1">
    <location>
        <begin position="51"/>
        <end position="76"/>
    </location>
</feature>
<reference evidence="3 4" key="2">
    <citation type="submission" date="2024-07" db="EMBL/GenBank/DDBJ databases">
        <authorList>
            <person name="Akdeniz Z."/>
        </authorList>
    </citation>
    <scope>NUCLEOTIDE SEQUENCE [LARGE SCALE GENOMIC DNA]</scope>
</reference>
<keyword evidence="1" id="KW-0812">Transmembrane</keyword>
<accession>A0AA86TU60</accession>
<feature type="transmembrane region" description="Helical" evidence="1">
    <location>
        <begin position="96"/>
        <end position="117"/>
    </location>
</feature>
<dbReference type="EMBL" id="CAXDID020000250">
    <property type="protein sequence ID" value="CAL6064420.1"/>
    <property type="molecule type" value="Genomic_DNA"/>
</dbReference>
<dbReference type="EMBL" id="CATOUU010000409">
    <property type="protein sequence ID" value="CAI9928645.1"/>
    <property type="molecule type" value="Genomic_DNA"/>
</dbReference>
<protein>
    <submittedName>
        <fullName evidence="2">Uncharacterized protein</fullName>
    </submittedName>
</protein>
<feature type="transmembrane region" description="Helical" evidence="1">
    <location>
        <begin position="129"/>
        <end position="152"/>
    </location>
</feature>
<name>A0AA86TU60_9EUKA</name>
<dbReference type="AlphaFoldDB" id="A0AA86TU60"/>
<evidence type="ECO:0000313" key="2">
    <source>
        <dbReference type="EMBL" id="CAI9928645.1"/>
    </source>
</evidence>
<proteinExistence type="predicted"/>
<comment type="caution">
    <text evidence="2">The sequence shown here is derived from an EMBL/GenBank/DDBJ whole genome shotgun (WGS) entry which is preliminary data.</text>
</comment>
<evidence type="ECO:0000313" key="3">
    <source>
        <dbReference type="EMBL" id="CAL6064420.1"/>
    </source>
</evidence>
<keyword evidence="4" id="KW-1185">Reference proteome</keyword>
<feature type="transmembrane region" description="Helical" evidence="1">
    <location>
        <begin position="25"/>
        <end position="45"/>
    </location>
</feature>
<sequence length="155" mass="17304">MDQFYSKMSRGQHYLQIASSRLDNLLLSSSLFLVAYFSLFCFKLANNLFQVSFPVLLIVQTSIIQFISVLNAVFGFKLKKIGFDGLKNEVFNFEPFCVLQGTILRALIFPLVLNLIWAFSLIDFSKGEWYVVAVGVGSVVMGAGGVVAGLLWKVE</sequence>
<evidence type="ECO:0000313" key="4">
    <source>
        <dbReference type="Proteomes" id="UP001642409"/>
    </source>
</evidence>
<evidence type="ECO:0000256" key="1">
    <source>
        <dbReference type="SAM" id="Phobius"/>
    </source>
</evidence>
<gene>
    <name evidence="2" type="ORF">HINF_LOCUS16290</name>
    <name evidence="3" type="ORF">HINF_LOCUS51346</name>
</gene>
<reference evidence="2" key="1">
    <citation type="submission" date="2023-06" db="EMBL/GenBank/DDBJ databases">
        <authorList>
            <person name="Kurt Z."/>
        </authorList>
    </citation>
    <scope>NUCLEOTIDE SEQUENCE</scope>
</reference>